<organism evidence="1 2">
    <name type="scientific">Streptomyces montanisoli</name>
    <dbReference type="NCBI Taxonomy" id="2798581"/>
    <lineage>
        <taxon>Bacteria</taxon>
        <taxon>Bacillati</taxon>
        <taxon>Actinomycetota</taxon>
        <taxon>Actinomycetes</taxon>
        <taxon>Kitasatosporales</taxon>
        <taxon>Streptomycetaceae</taxon>
        <taxon>Streptomyces</taxon>
    </lineage>
</organism>
<evidence type="ECO:0000313" key="1">
    <source>
        <dbReference type="EMBL" id="MBP0457977.1"/>
    </source>
</evidence>
<dbReference type="Proteomes" id="UP000670475">
    <property type="component" value="Unassembled WGS sequence"/>
</dbReference>
<evidence type="ECO:0000313" key="2">
    <source>
        <dbReference type="Proteomes" id="UP000670475"/>
    </source>
</evidence>
<dbReference type="AlphaFoldDB" id="A0A940ME85"/>
<name>A0A940ME85_9ACTN</name>
<dbReference type="EMBL" id="JAGIQL010000032">
    <property type="protein sequence ID" value="MBP0457977.1"/>
    <property type="molecule type" value="Genomic_DNA"/>
</dbReference>
<reference evidence="1" key="1">
    <citation type="submission" date="2021-03" db="EMBL/GenBank/DDBJ databases">
        <title>Whole genome sequence of Streptomyces bomunensis MMS17-BM035.</title>
        <authorList>
            <person name="Lee J.H."/>
        </authorList>
    </citation>
    <scope>NUCLEOTIDE SEQUENCE</scope>
    <source>
        <strain evidence="1">MMS17-BM035</strain>
    </source>
</reference>
<sequence>MGRLLDVFETTVHPNYRRFGLVDTSVDTYTPNVDFSEWLLSAPGMVYLQVPSEVIRAPVRLESWSTEPAPGPGPWSGQAEVEVELPTAELGIEVITSGMDPIPLILPSPGTYKMRWHWVFNRENGPFTSPLIPSPGPVETPLGREEELDGEDQYCLVQIWRISQT</sequence>
<keyword evidence="2" id="KW-1185">Reference proteome</keyword>
<accession>A0A940ME85</accession>
<comment type="caution">
    <text evidence="1">The sequence shown here is derived from an EMBL/GenBank/DDBJ whole genome shotgun (WGS) entry which is preliminary data.</text>
</comment>
<protein>
    <submittedName>
        <fullName evidence="1">Uncharacterized protein</fullName>
    </submittedName>
</protein>
<gene>
    <name evidence="1" type="ORF">JFN87_10750</name>
</gene>
<proteinExistence type="predicted"/>